<keyword evidence="2" id="KW-1185">Reference proteome</keyword>
<reference evidence="1 2" key="1">
    <citation type="submission" date="2023-11" db="EMBL/GenBank/DDBJ databases">
        <title>Genome sequence of Pseudomonas salmasensis Strain SLU99.</title>
        <authorList>
            <person name="Ghadamgahi F."/>
            <person name="Kalyandurg P.B."/>
            <person name="Catara V."/>
            <person name="Vetukuri R."/>
            <person name="Ghosh S."/>
        </authorList>
    </citation>
    <scope>NUCLEOTIDE SEQUENCE [LARGE SCALE GENOMIC DNA]</scope>
    <source>
        <strain evidence="1 2">SLU99</strain>
    </source>
</reference>
<name>A0ABU5FEZ1_9PSED</name>
<dbReference type="RefSeq" id="WP_320746772.1">
    <property type="nucleotide sequence ID" value="NZ_JAXGGE010000001.1"/>
</dbReference>
<proteinExistence type="predicted"/>
<protein>
    <submittedName>
        <fullName evidence="1">Uncharacterized protein</fullName>
    </submittedName>
</protein>
<dbReference type="EMBL" id="JAXGGE010000001">
    <property type="protein sequence ID" value="MDY4299820.1"/>
    <property type="molecule type" value="Genomic_DNA"/>
</dbReference>
<evidence type="ECO:0000313" key="2">
    <source>
        <dbReference type="Proteomes" id="UP001277967"/>
    </source>
</evidence>
<dbReference type="Proteomes" id="UP001277967">
    <property type="component" value="Unassembled WGS sequence"/>
</dbReference>
<evidence type="ECO:0000313" key="1">
    <source>
        <dbReference type="EMBL" id="MDY4299820.1"/>
    </source>
</evidence>
<gene>
    <name evidence="1" type="ORF">SO486_07410</name>
</gene>
<comment type="caution">
    <text evidence="1">The sequence shown here is derived from an EMBL/GenBank/DDBJ whole genome shotgun (WGS) entry which is preliminary data.</text>
</comment>
<accession>A0ABU5FEZ1</accession>
<sequence length="133" mass="14502">MLKNYTTGSLEVTRPVEFAFKAESVILYEAGPNLQLNASLDKPDGIKLRVTLVVEAKEGDSEGTFTGDGSTPYTFYAKIESPSGKFYYADSGTYAVYYNKASGIFTGTVNFTVKTSEAPIEFAYTFAIPGTRQ</sequence>
<organism evidence="1 2">
    <name type="scientific">Pseudomonas salmasensis</name>
    <dbReference type="NCBI Taxonomy" id="2745514"/>
    <lineage>
        <taxon>Bacteria</taxon>
        <taxon>Pseudomonadati</taxon>
        <taxon>Pseudomonadota</taxon>
        <taxon>Gammaproteobacteria</taxon>
        <taxon>Pseudomonadales</taxon>
        <taxon>Pseudomonadaceae</taxon>
        <taxon>Pseudomonas</taxon>
    </lineage>
</organism>